<organism evidence="10 11">
    <name type="scientific">Roseibium marinum</name>
    <dbReference type="NCBI Taxonomy" id="281252"/>
    <lineage>
        <taxon>Bacteria</taxon>
        <taxon>Pseudomonadati</taxon>
        <taxon>Pseudomonadota</taxon>
        <taxon>Alphaproteobacteria</taxon>
        <taxon>Hyphomicrobiales</taxon>
        <taxon>Stappiaceae</taxon>
        <taxon>Roseibium</taxon>
    </lineage>
</organism>
<gene>
    <name evidence="10" type="ORF">CLV41_101103</name>
</gene>
<dbReference type="PANTHER" id="PTHR43434">
    <property type="entry name" value="PHOSPHOGLYCOLATE PHOSPHATASE"/>
    <property type="match status" value="1"/>
</dbReference>
<dbReference type="SFLD" id="SFLDG01129">
    <property type="entry name" value="C1.5:_HAD__Beta-PGM__Phosphata"/>
    <property type="match status" value="1"/>
</dbReference>
<comment type="pathway">
    <text evidence="3">Organic acid metabolism; glycolate biosynthesis; glycolate from 2-phosphoglycolate: step 1/1.</text>
</comment>
<dbReference type="InterPro" id="IPR041492">
    <property type="entry name" value="HAD_2"/>
</dbReference>
<comment type="caution">
    <text evidence="10">The sequence shown here is derived from an EMBL/GenBank/DDBJ whole genome shotgun (WGS) entry which is preliminary data.</text>
</comment>
<dbReference type="GO" id="GO:0005975">
    <property type="term" value="P:carbohydrate metabolic process"/>
    <property type="evidence" value="ECO:0007669"/>
    <property type="project" value="InterPro"/>
</dbReference>
<evidence type="ECO:0000256" key="6">
    <source>
        <dbReference type="ARBA" id="ARBA00022723"/>
    </source>
</evidence>
<dbReference type="Gene3D" id="3.40.50.1000">
    <property type="entry name" value="HAD superfamily/HAD-like"/>
    <property type="match status" value="1"/>
</dbReference>
<keyword evidence="7" id="KW-0378">Hydrolase</keyword>
<comment type="catalytic activity">
    <reaction evidence="1">
        <text>2-phosphoglycolate + H2O = glycolate + phosphate</text>
        <dbReference type="Rhea" id="RHEA:14369"/>
        <dbReference type="ChEBI" id="CHEBI:15377"/>
        <dbReference type="ChEBI" id="CHEBI:29805"/>
        <dbReference type="ChEBI" id="CHEBI:43474"/>
        <dbReference type="ChEBI" id="CHEBI:58033"/>
        <dbReference type="EC" id="3.1.3.18"/>
    </reaction>
</comment>
<dbReference type="Proteomes" id="UP000236959">
    <property type="component" value="Unassembled WGS sequence"/>
</dbReference>
<dbReference type="AlphaFoldDB" id="A0A2S3V112"/>
<keyword evidence="11" id="KW-1185">Reference proteome</keyword>
<evidence type="ECO:0000256" key="7">
    <source>
        <dbReference type="ARBA" id="ARBA00022801"/>
    </source>
</evidence>
<protein>
    <recommendedName>
        <fullName evidence="5">phosphoglycolate phosphatase</fullName>
        <ecNumber evidence="5">3.1.3.18</ecNumber>
    </recommendedName>
</protein>
<comment type="cofactor">
    <cofactor evidence="2">
        <name>Mg(2+)</name>
        <dbReference type="ChEBI" id="CHEBI:18420"/>
    </cofactor>
</comment>
<dbReference type="GO" id="GO:0006281">
    <property type="term" value="P:DNA repair"/>
    <property type="evidence" value="ECO:0007669"/>
    <property type="project" value="TreeGrafter"/>
</dbReference>
<evidence type="ECO:0000256" key="9">
    <source>
        <dbReference type="ARBA" id="ARBA00023277"/>
    </source>
</evidence>
<dbReference type="SUPFAM" id="SSF56784">
    <property type="entry name" value="HAD-like"/>
    <property type="match status" value="1"/>
</dbReference>
<dbReference type="Pfam" id="PF13419">
    <property type="entry name" value="HAD_2"/>
    <property type="match status" value="1"/>
</dbReference>
<name>A0A2S3V112_9HYPH</name>
<dbReference type="GO" id="GO:0046872">
    <property type="term" value="F:metal ion binding"/>
    <property type="evidence" value="ECO:0007669"/>
    <property type="project" value="UniProtKB-KW"/>
</dbReference>
<dbReference type="InterPro" id="IPR023214">
    <property type="entry name" value="HAD_sf"/>
</dbReference>
<keyword evidence="6" id="KW-0479">Metal-binding</keyword>
<dbReference type="PANTHER" id="PTHR43434:SF1">
    <property type="entry name" value="PHOSPHOGLYCOLATE PHOSPHATASE"/>
    <property type="match status" value="1"/>
</dbReference>
<evidence type="ECO:0000256" key="2">
    <source>
        <dbReference type="ARBA" id="ARBA00001946"/>
    </source>
</evidence>
<reference evidence="10 11" key="1">
    <citation type="submission" date="2018-01" db="EMBL/GenBank/DDBJ databases">
        <title>Genomic Encyclopedia of Archaeal and Bacterial Type Strains, Phase II (KMG-II): from individual species to whole genera.</title>
        <authorList>
            <person name="Goeker M."/>
        </authorList>
    </citation>
    <scope>NUCLEOTIDE SEQUENCE [LARGE SCALE GENOMIC DNA]</scope>
    <source>
        <strain evidence="10 11">DSM 17023</strain>
    </source>
</reference>
<dbReference type="PRINTS" id="PR00413">
    <property type="entry name" value="HADHALOGNASE"/>
</dbReference>
<dbReference type="RefSeq" id="WP_103220341.1">
    <property type="nucleotide sequence ID" value="NZ_PPCN01000001.1"/>
</dbReference>
<evidence type="ECO:0000313" key="11">
    <source>
        <dbReference type="Proteomes" id="UP000236959"/>
    </source>
</evidence>
<evidence type="ECO:0000256" key="5">
    <source>
        <dbReference type="ARBA" id="ARBA00013078"/>
    </source>
</evidence>
<dbReference type="NCBIfam" id="TIGR01549">
    <property type="entry name" value="HAD-SF-IA-v1"/>
    <property type="match status" value="1"/>
</dbReference>
<evidence type="ECO:0000256" key="4">
    <source>
        <dbReference type="ARBA" id="ARBA00006171"/>
    </source>
</evidence>
<comment type="similarity">
    <text evidence="4">Belongs to the HAD-like hydrolase superfamily. CbbY/CbbZ/Gph/YieH family.</text>
</comment>
<dbReference type="NCBIfam" id="TIGR01449">
    <property type="entry name" value="PGP_bact"/>
    <property type="match status" value="1"/>
</dbReference>
<accession>A0A2S3V112</accession>
<keyword evidence="9" id="KW-0119">Carbohydrate metabolism</keyword>
<dbReference type="GO" id="GO:0008967">
    <property type="term" value="F:phosphoglycolate phosphatase activity"/>
    <property type="evidence" value="ECO:0007669"/>
    <property type="project" value="UniProtKB-EC"/>
</dbReference>
<evidence type="ECO:0000256" key="1">
    <source>
        <dbReference type="ARBA" id="ARBA00000830"/>
    </source>
</evidence>
<dbReference type="EMBL" id="PPCN01000001">
    <property type="protein sequence ID" value="POF33654.1"/>
    <property type="molecule type" value="Genomic_DNA"/>
</dbReference>
<dbReference type="EC" id="3.1.3.18" evidence="5"/>
<evidence type="ECO:0000256" key="3">
    <source>
        <dbReference type="ARBA" id="ARBA00004818"/>
    </source>
</evidence>
<dbReference type="SFLD" id="SFLDS00003">
    <property type="entry name" value="Haloacid_Dehalogenase"/>
    <property type="match status" value="1"/>
</dbReference>
<dbReference type="Gene3D" id="1.10.150.240">
    <property type="entry name" value="Putative phosphatase, domain 2"/>
    <property type="match status" value="1"/>
</dbReference>
<evidence type="ECO:0000256" key="8">
    <source>
        <dbReference type="ARBA" id="ARBA00022842"/>
    </source>
</evidence>
<keyword evidence="8" id="KW-0460">Magnesium</keyword>
<sequence>MGTPIVIFDLDGTLIDSAPDIHAAASRLLKREGVPPLTFDDIRSFIGRGVPGLIDRIIEASQLAPESRERLIASFLDDYNARSTELTRVFPDVAPCLQKLREFGFRLGVCTNKPLASATRILKVYDLFDAFEAVVGGDSFPAVKPDPAGLVSLIGTLGGGPALYVGDSAIDAQTASRARTLFGLFTEGYLNARLESVRYTFRFDAFSELPLVTEEVFAHQGVFV</sequence>
<proteinExistence type="inferred from homology"/>
<dbReference type="GO" id="GO:0005829">
    <property type="term" value="C:cytosol"/>
    <property type="evidence" value="ECO:0007669"/>
    <property type="project" value="TreeGrafter"/>
</dbReference>
<dbReference type="InterPro" id="IPR023198">
    <property type="entry name" value="PGP-like_dom2"/>
</dbReference>
<dbReference type="OrthoDB" id="9793014at2"/>
<dbReference type="InterPro" id="IPR037512">
    <property type="entry name" value="PGPase_prok"/>
</dbReference>
<dbReference type="InterPro" id="IPR050155">
    <property type="entry name" value="HAD-like_hydrolase_sf"/>
</dbReference>
<evidence type="ECO:0000313" key="10">
    <source>
        <dbReference type="EMBL" id="POF33654.1"/>
    </source>
</evidence>
<dbReference type="InterPro" id="IPR006439">
    <property type="entry name" value="HAD-SF_hydro_IA"/>
</dbReference>
<dbReference type="InterPro" id="IPR036412">
    <property type="entry name" value="HAD-like_sf"/>
</dbReference>